<evidence type="ECO:0000256" key="1">
    <source>
        <dbReference type="SAM" id="Phobius"/>
    </source>
</evidence>
<feature type="transmembrane region" description="Helical" evidence="1">
    <location>
        <begin position="353"/>
        <end position="373"/>
    </location>
</feature>
<name>A0A7C9J5K1_9ACTN</name>
<feature type="transmembrane region" description="Helical" evidence="1">
    <location>
        <begin position="209"/>
        <end position="227"/>
    </location>
</feature>
<feature type="transmembrane region" description="Helical" evidence="1">
    <location>
        <begin position="94"/>
        <end position="114"/>
    </location>
</feature>
<evidence type="ECO:0008006" key="4">
    <source>
        <dbReference type="Google" id="ProtNLM"/>
    </source>
</evidence>
<reference evidence="2 3" key="1">
    <citation type="submission" date="2020-01" db="EMBL/GenBank/DDBJ databases">
        <title>Herbidospora sp. NEAU-GS84 nov., a novel actinomycete isolated from soil.</title>
        <authorList>
            <person name="Han L."/>
        </authorList>
    </citation>
    <scope>NUCLEOTIDE SEQUENCE [LARGE SCALE GENOMIC DNA]</scope>
    <source>
        <strain evidence="2 3">NEAU-GS84</strain>
    </source>
</reference>
<proteinExistence type="predicted"/>
<organism evidence="2 3">
    <name type="scientific">Herbidospora solisilvae</name>
    <dbReference type="NCBI Taxonomy" id="2696284"/>
    <lineage>
        <taxon>Bacteria</taxon>
        <taxon>Bacillati</taxon>
        <taxon>Actinomycetota</taxon>
        <taxon>Actinomycetes</taxon>
        <taxon>Streptosporangiales</taxon>
        <taxon>Streptosporangiaceae</taxon>
        <taxon>Herbidospora</taxon>
    </lineage>
</organism>
<keyword evidence="1" id="KW-0812">Transmembrane</keyword>
<keyword evidence="1" id="KW-0472">Membrane</keyword>
<gene>
    <name evidence="2" type="ORF">GT755_26735</name>
</gene>
<evidence type="ECO:0000313" key="2">
    <source>
        <dbReference type="EMBL" id="NAS25266.1"/>
    </source>
</evidence>
<evidence type="ECO:0000313" key="3">
    <source>
        <dbReference type="Proteomes" id="UP000479526"/>
    </source>
</evidence>
<feature type="transmembrane region" description="Helical" evidence="1">
    <location>
        <begin position="418"/>
        <end position="441"/>
    </location>
</feature>
<keyword evidence="1" id="KW-1133">Transmembrane helix</keyword>
<sequence>MVGVVWAAVMQVRLFLGGHVGLAGFGENLPCRLGLANFRNPALAGWEHVQPAWIAHTWTGESCPPEFSTALFAQAAGKWLTPLLGYPGALDLRALGVVFGLLVGVVCGLLVAVVPGRPLVRAGFASAVGLLYADAAFAGYLISPHAEPTALVAAGFLVVALLLVWERPTAPRVVATAVPALLVIGARPEYVTFVPVIAFALLWVPGRRIVALMVATWIAGLGVFHVVTETGFDDHRAVFQTILHDDPTAAADLASLGLDPALAPAAGLSRDDAAWVSFADRYHRTAHPSPLRVAGFYATHPWHLIRTVGWGLQGVAGLRPNYLGSYPEGAGKPEGGQEHRITVYSAIWEVFRAGPLLVPVLWIVTAGAGWLVVRRRSLTPSEKATGRLAVVLPGAALAQFAVVVLVHGRVETVRHMAMTSWLTAMCLPVAAVAVTLVLTRLRPVPRWQHRHESCASIHSQMDEIKG</sequence>
<feature type="transmembrane region" description="Helical" evidence="1">
    <location>
        <begin position="385"/>
        <end position="406"/>
    </location>
</feature>
<keyword evidence="3" id="KW-1185">Reference proteome</keyword>
<feature type="transmembrane region" description="Helical" evidence="1">
    <location>
        <begin position="120"/>
        <end position="142"/>
    </location>
</feature>
<dbReference type="RefSeq" id="WP_161482364.1">
    <property type="nucleotide sequence ID" value="NZ_WXEW01000008.1"/>
</dbReference>
<dbReference type="Proteomes" id="UP000479526">
    <property type="component" value="Unassembled WGS sequence"/>
</dbReference>
<protein>
    <recommendedName>
        <fullName evidence="4">Glycosyltransferase RgtA/B/C/D-like domain-containing protein</fullName>
    </recommendedName>
</protein>
<comment type="caution">
    <text evidence="2">The sequence shown here is derived from an EMBL/GenBank/DDBJ whole genome shotgun (WGS) entry which is preliminary data.</text>
</comment>
<feature type="transmembrane region" description="Helical" evidence="1">
    <location>
        <begin position="149"/>
        <end position="165"/>
    </location>
</feature>
<feature type="transmembrane region" description="Helical" evidence="1">
    <location>
        <begin position="177"/>
        <end position="202"/>
    </location>
</feature>
<dbReference type="EMBL" id="WXEW01000008">
    <property type="protein sequence ID" value="NAS25266.1"/>
    <property type="molecule type" value="Genomic_DNA"/>
</dbReference>
<accession>A0A7C9J5K1</accession>
<dbReference type="AlphaFoldDB" id="A0A7C9J5K1"/>